<dbReference type="FunFam" id="1.10.10.10:FF:000005">
    <property type="entry name" value="Two-component system response regulator"/>
    <property type="match status" value="1"/>
</dbReference>
<evidence type="ECO:0000256" key="4">
    <source>
        <dbReference type="ARBA" id="ARBA00023125"/>
    </source>
</evidence>
<feature type="domain" description="Response regulatory" evidence="8">
    <location>
        <begin position="2"/>
        <end position="116"/>
    </location>
</feature>
<dbReference type="AlphaFoldDB" id="A0A150WM61"/>
<dbReference type="Gene3D" id="1.10.10.10">
    <property type="entry name" value="Winged helix-like DNA-binding domain superfamily/Winged helix DNA-binding domain"/>
    <property type="match status" value="1"/>
</dbReference>
<evidence type="ECO:0000256" key="1">
    <source>
        <dbReference type="ARBA" id="ARBA00022553"/>
    </source>
</evidence>
<feature type="domain" description="OmpR/PhoB-type" evidence="9">
    <location>
        <begin position="128"/>
        <end position="226"/>
    </location>
</feature>
<keyword evidence="3" id="KW-0805">Transcription regulation</keyword>
<dbReference type="InterPro" id="IPR036388">
    <property type="entry name" value="WH-like_DNA-bd_sf"/>
</dbReference>
<keyword evidence="2" id="KW-0902">Two-component regulatory system</keyword>
<dbReference type="RefSeq" id="WP_061833050.1">
    <property type="nucleotide sequence ID" value="NZ_LUKE01000001.1"/>
</dbReference>
<dbReference type="GO" id="GO:0006355">
    <property type="term" value="P:regulation of DNA-templated transcription"/>
    <property type="evidence" value="ECO:0007669"/>
    <property type="project" value="InterPro"/>
</dbReference>
<evidence type="ECO:0000256" key="2">
    <source>
        <dbReference type="ARBA" id="ARBA00023012"/>
    </source>
</evidence>
<evidence type="ECO:0000313" key="10">
    <source>
        <dbReference type="EMBL" id="KYG65506.1"/>
    </source>
</evidence>
<dbReference type="EMBL" id="LUKE01000001">
    <property type="protein sequence ID" value="KYG65506.1"/>
    <property type="molecule type" value="Genomic_DNA"/>
</dbReference>
<evidence type="ECO:0000256" key="7">
    <source>
        <dbReference type="PROSITE-ProRule" id="PRU01091"/>
    </source>
</evidence>
<accession>A0A150WM61</accession>
<evidence type="ECO:0000256" key="5">
    <source>
        <dbReference type="ARBA" id="ARBA00023163"/>
    </source>
</evidence>
<dbReference type="SUPFAM" id="SSF52172">
    <property type="entry name" value="CheY-like"/>
    <property type="match status" value="1"/>
</dbReference>
<dbReference type="GO" id="GO:0000976">
    <property type="term" value="F:transcription cis-regulatory region binding"/>
    <property type="evidence" value="ECO:0007669"/>
    <property type="project" value="TreeGrafter"/>
</dbReference>
<proteinExistence type="predicted"/>
<keyword evidence="5" id="KW-0804">Transcription</keyword>
<name>A0A150WM61_BDEBC</name>
<reference evidence="10 11" key="1">
    <citation type="submission" date="2016-03" db="EMBL/GenBank/DDBJ databases">
        <authorList>
            <person name="Ploux O."/>
        </authorList>
    </citation>
    <scope>NUCLEOTIDE SEQUENCE [LARGE SCALE GENOMIC DNA]</scope>
    <source>
        <strain evidence="10 11">R0</strain>
    </source>
</reference>
<dbReference type="GO" id="GO:0000156">
    <property type="term" value="F:phosphorelay response regulator activity"/>
    <property type="evidence" value="ECO:0007669"/>
    <property type="project" value="TreeGrafter"/>
</dbReference>
<dbReference type="FunFam" id="3.40.50.2300:FF:000002">
    <property type="entry name" value="DNA-binding response regulator PhoP"/>
    <property type="match status" value="1"/>
</dbReference>
<dbReference type="PANTHER" id="PTHR48111:SF22">
    <property type="entry name" value="REGULATOR OF RPOS"/>
    <property type="match status" value="1"/>
</dbReference>
<dbReference type="Proteomes" id="UP000075320">
    <property type="component" value="Unassembled WGS sequence"/>
</dbReference>
<comment type="caution">
    <text evidence="10">The sequence shown here is derived from an EMBL/GenBank/DDBJ whole genome shotgun (WGS) entry which is preliminary data.</text>
</comment>
<dbReference type="InterPro" id="IPR001867">
    <property type="entry name" value="OmpR/PhoB-type_DNA-bd"/>
</dbReference>
<dbReference type="PROSITE" id="PS50110">
    <property type="entry name" value="RESPONSE_REGULATORY"/>
    <property type="match status" value="1"/>
</dbReference>
<dbReference type="OrthoDB" id="5290939at2"/>
<dbReference type="CDD" id="cd00383">
    <property type="entry name" value="trans_reg_C"/>
    <property type="match status" value="1"/>
</dbReference>
<feature type="modified residue" description="4-aspartylphosphate" evidence="6">
    <location>
        <position position="51"/>
    </location>
</feature>
<evidence type="ECO:0000256" key="6">
    <source>
        <dbReference type="PROSITE-ProRule" id="PRU00169"/>
    </source>
</evidence>
<evidence type="ECO:0000259" key="9">
    <source>
        <dbReference type="PROSITE" id="PS51755"/>
    </source>
</evidence>
<dbReference type="Gene3D" id="3.40.50.2300">
    <property type="match status" value="1"/>
</dbReference>
<keyword evidence="4 7" id="KW-0238">DNA-binding</keyword>
<sequence>MRILVVEDQVKMANFLKKGLNEVGYAVDIAECGAAAESYMAQGEYDLVILDVMLPDQSGIDTARHIRTDGYDGPILMLTALATTKDKVHGLDAGADDYLTKPYSFDELHARVRALLRRKTPLPNGAKSNTLKYSELELDLIQRRARRDGQEISLTTKEFALLEYFMRNPERPLGRVSIAEHVWDIHFDSESNVIDVYINLLRKKIDAPFSKKLIHTVVGTGYVLKENL</sequence>
<dbReference type="PROSITE" id="PS51755">
    <property type="entry name" value="OMPR_PHOB"/>
    <property type="match status" value="1"/>
</dbReference>
<dbReference type="Pfam" id="PF00486">
    <property type="entry name" value="Trans_reg_C"/>
    <property type="match status" value="1"/>
</dbReference>
<dbReference type="InterPro" id="IPR001789">
    <property type="entry name" value="Sig_transdc_resp-reg_receiver"/>
</dbReference>
<dbReference type="Pfam" id="PF00072">
    <property type="entry name" value="Response_reg"/>
    <property type="match status" value="1"/>
</dbReference>
<gene>
    <name evidence="10" type="ORF">AZI86_00040</name>
</gene>
<keyword evidence="1 6" id="KW-0597">Phosphoprotein</keyword>
<dbReference type="PANTHER" id="PTHR48111">
    <property type="entry name" value="REGULATOR OF RPOS"/>
    <property type="match status" value="1"/>
</dbReference>
<dbReference type="InterPro" id="IPR011006">
    <property type="entry name" value="CheY-like_superfamily"/>
</dbReference>
<protein>
    <submittedName>
        <fullName evidence="10">DNA-binding response regulator</fullName>
    </submittedName>
</protein>
<dbReference type="SMART" id="SM00448">
    <property type="entry name" value="REC"/>
    <property type="match status" value="1"/>
</dbReference>
<organism evidence="10 11">
    <name type="scientific">Bdellovibrio bacteriovorus</name>
    <dbReference type="NCBI Taxonomy" id="959"/>
    <lineage>
        <taxon>Bacteria</taxon>
        <taxon>Pseudomonadati</taxon>
        <taxon>Bdellovibrionota</taxon>
        <taxon>Bdellovibrionia</taxon>
        <taxon>Bdellovibrionales</taxon>
        <taxon>Pseudobdellovibrionaceae</taxon>
        <taxon>Bdellovibrio</taxon>
    </lineage>
</organism>
<keyword evidence="11" id="KW-1185">Reference proteome</keyword>
<evidence type="ECO:0000313" key="11">
    <source>
        <dbReference type="Proteomes" id="UP000075320"/>
    </source>
</evidence>
<dbReference type="InterPro" id="IPR039420">
    <property type="entry name" value="WalR-like"/>
</dbReference>
<evidence type="ECO:0000259" key="8">
    <source>
        <dbReference type="PROSITE" id="PS50110"/>
    </source>
</evidence>
<dbReference type="Gene3D" id="6.10.250.690">
    <property type="match status" value="1"/>
</dbReference>
<dbReference type="GO" id="GO:0005829">
    <property type="term" value="C:cytosol"/>
    <property type="evidence" value="ECO:0007669"/>
    <property type="project" value="TreeGrafter"/>
</dbReference>
<dbReference type="CDD" id="cd17624">
    <property type="entry name" value="REC_OmpR_PmrA-like"/>
    <property type="match status" value="1"/>
</dbReference>
<dbReference type="GO" id="GO:0032993">
    <property type="term" value="C:protein-DNA complex"/>
    <property type="evidence" value="ECO:0007669"/>
    <property type="project" value="TreeGrafter"/>
</dbReference>
<feature type="DNA-binding region" description="OmpR/PhoB-type" evidence="7">
    <location>
        <begin position="128"/>
        <end position="226"/>
    </location>
</feature>
<dbReference type="SMART" id="SM00862">
    <property type="entry name" value="Trans_reg_C"/>
    <property type="match status" value="1"/>
</dbReference>
<evidence type="ECO:0000256" key="3">
    <source>
        <dbReference type="ARBA" id="ARBA00023015"/>
    </source>
</evidence>